<dbReference type="EMBL" id="REGN01000574">
    <property type="protein sequence ID" value="RNA40889.1"/>
    <property type="molecule type" value="Genomic_DNA"/>
</dbReference>
<proteinExistence type="predicted"/>
<keyword evidence="2" id="KW-1185">Reference proteome</keyword>
<evidence type="ECO:0000313" key="2">
    <source>
        <dbReference type="Proteomes" id="UP000276133"/>
    </source>
</evidence>
<evidence type="ECO:0000313" key="1">
    <source>
        <dbReference type="EMBL" id="RNA40889.1"/>
    </source>
</evidence>
<comment type="caution">
    <text evidence="1">The sequence shown here is derived from an EMBL/GenBank/DDBJ whole genome shotgun (WGS) entry which is preliminary data.</text>
</comment>
<sequence length="60" mass="7147">MILFGCIIFLEKDLYFGYYILIGIHFFNNLKRFENTWNSFHLASIHKLILYTALEELGDS</sequence>
<gene>
    <name evidence="1" type="ORF">BpHYR1_047916</name>
</gene>
<dbReference type="Proteomes" id="UP000276133">
    <property type="component" value="Unassembled WGS sequence"/>
</dbReference>
<accession>A0A3M7SZ02</accession>
<reference evidence="1 2" key="1">
    <citation type="journal article" date="2018" name="Sci. Rep.">
        <title>Genomic signatures of local adaptation to the degree of environmental predictability in rotifers.</title>
        <authorList>
            <person name="Franch-Gras L."/>
            <person name="Hahn C."/>
            <person name="Garcia-Roger E.M."/>
            <person name="Carmona M.J."/>
            <person name="Serra M."/>
            <person name="Gomez A."/>
        </authorList>
    </citation>
    <scope>NUCLEOTIDE SEQUENCE [LARGE SCALE GENOMIC DNA]</scope>
    <source>
        <strain evidence="1">HYR1</strain>
    </source>
</reference>
<name>A0A3M7SZ02_BRAPC</name>
<protein>
    <submittedName>
        <fullName evidence="1">Uncharacterized protein</fullName>
    </submittedName>
</protein>
<dbReference type="AlphaFoldDB" id="A0A3M7SZ02"/>
<organism evidence="1 2">
    <name type="scientific">Brachionus plicatilis</name>
    <name type="common">Marine rotifer</name>
    <name type="synonym">Brachionus muelleri</name>
    <dbReference type="NCBI Taxonomy" id="10195"/>
    <lineage>
        <taxon>Eukaryota</taxon>
        <taxon>Metazoa</taxon>
        <taxon>Spiralia</taxon>
        <taxon>Gnathifera</taxon>
        <taxon>Rotifera</taxon>
        <taxon>Eurotatoria</taxon>
        <taxon>Monogononta</taxon>
        <taxon>Pseudotrocha</taxon>
        <taxon>Ploima</taxon>
        <taxon>Brachionidae</taxon>
        <taxon>Brachionus</taxon>
    </lineage>
</organism>